<gene>
    <name evidence="2" type="ORF">EVOR1521_LOCUS15042</name>
</gene>
<accession>A0AA36MZR8</accession>
<sequence length="155" mass="16910">MAAMAAQEASAQGTDIQKSLSEGTPMCVLNDFDMQNDARQAHGAGVNLHVNIADQPIIAAEEETQGNDQESDGNRITLDADTGDHDMAQVPGGAAKVEDSMSCLRSERSRLKTALKQCTKSLRNEARRRKRLLARAGKLGMTDLLWLMSRQPMKQ</sequence>
<feature type="region of interest" description="Disordered" evidence="1">
    <location>
        <begin position="58"/>
        <end position="87"/>
    </location>
</feature>
<dbReference type="Proteomes" id="UP001178507">
    <property type="component" value="Unassembled WGS sequence"/>
</dbReference>
<proteinExistence type="predicted"/>
<feature type="compositionally biased region" description="Acidic residues" evidence="1">
    <location>
        <begin position="60"/>
        <end position="71"/>
    </location>
</feature>
<organism evidence="2 3">
    <name type="scientific">Effrenium voratum</name>
    <dbReference type="NCBI Taxonomy" id="2562239"/>
    <lineage>
        <taxon>Eukaryota</taxon>
        <taxon>Sar</taxon>
        <taxon>Alveolata</taxon>
        <taxon>Dinophyceae</taxon>
        <taxon>Suessiales</taxon>
        <taxon>Symbiodiniaceae</taxon>
        <taxon>Effrenium</taxon>
    </lineage>
</organism>
<evidence type="ECO:0000256" key="1">
    <source>
        <dbReference type="SAM" id="MobiDB-lite"/>
    </source>
</evidence>
<keyword evidence="3" id="KW-1185">Reference proteome</keyword>
<comment type="caution">
    <text evidence="2">The sequence shown here is derived from an EMBL/GenBank/DDBJ whole genome shotgun (WGS) entry which is preliminary data.</text>
</comment>
<protein>
    <submittedName>
        <fullName evidence="2">Uncharacterized protein</fullName>
    </submittedName>
</protein>
<evidence type="ECO:0000313" key="3">
    <source>
        <dbReference type="Proteomes" id="UP001178507"/>
    </source>
</evidence>
<name>A0AA36MZR8_9DINO</name>
<reference evidence="2" key="1">
    <citation type="submission" date="2023-08" db="EMBL/GenBank/DDBJ databases">
        <authorList>
            <person name="Chen Y."/>
            <person name="Shah S."/>
            <person name="Dougan E. K."/>
            <person name="Thang M."/>
            <person name="Chan C."/>
        </authorList>
    </citation>
    <scope>NUCLEOTIDE SEQUENCE</scope>
</reference>
<evidence type="ECO:0000313" key="2">
    <source>
        <dbReference type="EMBL" id="CAJ1389421.1"/>
    </source>
</evidence>
<dbReference type="EMBL" id="CAUJNA010001868">
    <property type="protein sequence ID" value="CAJ1389421.1"/>
    <property type="molecule type" value="Genomic_DNA"/>
</dbReference>
<dbReference type="AlphaFoldDB" id="A0AA36MZR8"/>